<feature type="transmembrane region" description="Helical" evidence="5">
    <location>
        <begin position="145"/>
        <end position="168"/>
    </location>
</feature>
<evidence type="ECO:0000313" key="7">
    <source>
        <dbReference type="EMBL" id="NCJ07780.1"/>
    </source>
</evidence>
<keyword evidence="3 5" id="KW-1133">Transmembrane helix</keyword>
<evidence type="ECO:0000256" key="5">
    <source>
        <dbReference type="SAM" id="Phobius"/>
    </source>
</evidence>
<dbReference type="AlphaFoldDB" id="A0A8K2A953"/>
<evidence type="ECO:0000259" key="6">
    <source>
        <dbReference type="Pfam" id="PF04893"/>
    </source>
</evidence>
<keyword evidence="2 5" id="KW-0812">Transmembrane</keyword>
<feature type="transmembrane region" description="Helical" evidence="5">
    <location>
        <begin position="72"/>
        <end position="91"/>
    </location>
</feature>
<evidence type="ECO:0000256" key="4">
    <source>
        <dbReference type="ARBA" id="ARBA00023136"/>
    </source>
</evidence>
<reference evidence="7" key="1">
    <citation type="submission" date="2019-12" db="EMBL/GenBank/DDBJ databases">
        <title>High-Quality draft genome sequences of three cyanobacteria isolated from the limestone walls of the Old Cathedral of Coimbra.</title>
        <authorList>
            <person name="Tiago I."/>
            <person name="Soares F."/>
            <person name="Portugal A."/>
        </authorList>
    </citation>
    <scope>NUCLEOTIDE SEQUENCE [LARGE SCALE GENOMIC DNA]</scope>
    <source>
        <strain evidence="7">C</strain>
    </source>
</reference>
<evidence type="ECO:0000256" key="1">
    <source>
        <dbReference type="ARBA" id="ARBA00004141"/>
    </source>
</evidence>
<dbReference type="GO" id="GO:0016020">
    <property type="term" value="C:membrane"/>
    <property type="evidence" value="ECO:0007669"/>
    <property type="project" value="UniProtKB-SubCell"/>
</dbReference>
<organism evidence="7 8">
    <name type="scientific">Petrachloros mirabilis ULC683</name>
    <dbReference type="NCBI Taxonomy" id="2781853"/>
    <lineage>
        <taxon>Bacteria</taxon>
        <taxon>Bacillati</taxon>
        <taxon>Cyanobacteriota</taxon>
        <taxon>Cyanophyceae</taxon>
        <taxon>Synechococcales</taxon>
        <taxon>Petrachlorosaceae</taxon>
        <taxon>Petrachloros</taxon>
        <taxon>Petrachloros mirabilis</taxon>
    </lineage>
</organism>
<keyword evidence="8" id="KW-1185">Reference proteome</keyword>
<protein>
    <recommendedName>
        <fullName evidence="6">Yip1 domain-containing protein</fullName>
    </recommendedName>
</protein>
<dbReference type="InterPro" id="IPR006977">
    <property type="entry name" value="Yip1_dom"/>
</dbReference>
<keyword evidence="4 5" id="KW-0472">Membrane</keyword>
<dbReference type="Pfam" id="PF04893">
    <property type="entry name" value="Yip1"/>
    <property type="match status" value="1"/>
</dbReference>
<dbReference type="RefSeq" id="WP_161826260.1">
    <property type="nucleotide sequence ID" value="NZ_WVIC01000033.1"/>
</dbReference>
<proteinExistence type="predicted"/>
<comment type="caution">
    <text evidence="7">The sequence shown here is derived from an EMBL/GenBank/DDBJ whole genome shotgun (WGS) entry which is preliminary data.</text>
</comment>
<feature type="transmembrane region" description="Helical" evidence="5">
    <location>
        <begin position="20"/>
        <end position="41"/>
    </location>
</feature>
<gene>
    <name evidence="7" type="ORF">GS597_14930</name>
</gene>
<feature type="transmembrane region" description="Helical" evidence="5">
    <location>
        <begin position="47"/>
        <end position="65"/>
    </location>
</feature>
<name>A0A8K2A953_9CYAN</name>
<dbReference type="Proteomes" id="UP000607397">
    <property type="component" value="Unassembled WGS sequence"/>
</dbReference>
<evidence type="ECO:0000313" key="8">
    <source>
        <dbReference type="Proteomes" id="UP000607397"/>
    </source>
</evidence>
<feature type="domain" description="Yip1" evidence="6">
    <location>
        <begin position="12"/>
        <end position="162"/>
    </location>
</feature>
<sequence length="173" mass="17878">MLDTLYTSFFRPTQVRAPLVSALIIASLVILVMALNAAGALSLGSGGVILFAILFAIGGLLGWFWLSAALHLVASVLGGHGSGAATLMAVARSLWPLLLSGPAIAAAQWSASLASLLSLAVTALTLVMLILSLEQVHQFGRLKALLCLGVALALSMYSLLGLILWPLMTLLGT</sequence>
<evidence type="ECO:0000256" key="3">
    <source>
        <dbReference type="ARBA" id="ARBA00022989"/>
    </source>
</evidence>
<comment type="subcellular location">
    <subcellularLocation>
        <location evidence="1">Membrane</location>
        <topology evidence="1">Multi-pass membrane protein</topology>
    </subcellularLocation>
</comment>
<feature type="transmembrane region" description="Helical" evidence="5">
    <location>
        <begin position="111"/>
        <end position="133"/>
    </location>
</feature>
<accession>A0A8K2A953</accession>
<evidence type="ECO:0000256" key="2">
    <source>
        <dbReference type="ARBA" id="ARBA00022692"/>
    </source>
</evidence>
<dbReference type="EMBL" id="WVIC01000033">
    <property type="protein sequence ID" value="NCJ07780.1"/>
    <property type="molecule type" value="Genomic_DNA"/>
</dbReference>